<dbReference type="EMBL" id="VJMJ01000093">
    <property type="protein sequence ID" value="KAF0735804.1"/>
    <property type="molecule type" value="Genomic_DNA"/>
</dbReference>
<dbReference type="AlphaFoldDB" id="A0A6G0X7D8"/>
<reference evidence="10 11" key="1">
    <citation type="submission" date="2019-07" db="EMBL/GenBank/DDBJ databases">
        <title>Genomics analysis of Aphanomyces spp. identifies a new class of oomycete effector associated with host adaptation.</title>
        <authorList>
            <person name="Gaulin E."/>
        </authorList>
    </citation>
    <scope>NUCLEOTIDE SEQUENCE [LARGE SCALE GENOMIC DNA]</scope>
    <source>
        <strain evidence="10 11">ATCC 201684</strain>
    </source>
</reference>
<dbReference type="InterPro" id="IPR039894">
    <property type="entry name" value="Pus10-like"/>
</dbReference>
<evidence type="ECO:0000259" key="9">
    <source>
        <dbReference type="Pfam" id="PF21238"/>
    </source>
</evidence>
<dbReference type="Gene3D" id="3.30.70.3190">
    <property type="match status" value="1"/>
</dbReference>
<dbReference type="PANTHER" id="PTHR21568">
    <property type="entry name" value="TRNA PSEUDOURIDINE SYNTHASE PUS10"/>
    <property type="match status" value="1"/>
</dbReference>
<proteinExistence type="inferred from homology"/>
<keyword evidence="4" id="KW-0413">Isomerase</keyword>
<comment type="similarity">
    <text evidence="1">Belongs to the pseudouridine synthase Pus10 family.</text>
</comment>
<dbReference type="Gene3D" id="3.30.70.2510">
    <property type="match status" value="1"/>
</dbReference>
<dbReference type="FunFam" id="3.30.70.3190:FF:000001">
    <property type="entry name" value="tRNA pseudouridine synthase Pus10"/>
    <property type="match status" value="1"/>
</dbReference>
<dbReference type="EC" id="5.4.99.25" evidence="2"/>
<evidence type="ECO:0000256" key="1">
    <source>
        <dbReference type="ARBA" id="ARBA00009652"/>
    </source>
</evidence>
<evidence type="ECO:0000256" key="7">
    <source>
        <dbReference type="ARBA" id="ARBA00083669"/>
    </source>
</evidence>
<dbReference type="Pfam" id="PF21237">
    <property type="entry name" value="Pus10_N_euk"/>
    <property type="match status" value="1"/>
</dbReference>
<comment type="caution">
    <text evidence="10">The sequence shown here is derived from an EMBL/GenBank/DDBJ whole genome shotgun (WGS) entry which is preliminary data.</text>
</comment>
<evidence type="ECO:0000313" key="10">
    <source>
        <dbReference type="EMBL" id="KAF0735804.1"/>
    </source>
</evidence>
<dbReference type="InterPro" id="IPR048742">
    <property type="entry name" value="Pus10_N_euk"/>
</dbReference>
<name>A0A6G0X7D8_9STRA</name>
<dbReference type="Proteomes" id="UP000481153">
    <property type="component" value="Unassembled WGS sequence"/>
</dbReference>
<organism evidence="10 11">
    <name type="scientific">Aphanomyces euteiches</name>
    <dbReference type="NCBI Taxonomy" id="100861"/>
    <lineage>
        <taxon>Eukaryota</taxon>
        <taxon>Sar</taxon>
        <taxon>Stramenopiles</taxon>
        <taxon>Oomycota</taxon>
        <taxon>Saprolegniomycetes</taxon>
        <taxon>Saprolegniales</taxon>
        <taxon>Verrucalvaceae</taxon>
        <taxon>Aphanomyces</taxon>
    </lineage>
</organism>
<keyword evidence="3" id="KW-0819">tRNA processing</keyword>
<dbReference type="GO" id="GO:0160148">
    <property type="term" value="F:tRNA pseudouridine(55) synthase activity"/>
    <property type="evidence" value="ECO:0007669"/>
    <property type="project" value="UniProtKB-EC"/>
</dbReference>
<dbReference type="InterPro" id="IPR020103">
    <property type="entry name" value="PsdUridine_synth_cat_dom_sf"/>
</dbReference>
<evidence type="ECO:0000256" key="6">
    <source>
        <dbReference type="ARBA" id="ARBA00079393"/>
    </source>
</evidence>
<protein>
    <recommendedName>
        <fullName evidence="2">tRNA pseudouridine(55) synthase</fullName>
        <ecNumber evidence="2">5.4.99.25</ecNumber>
    </recommendedName>
    <alternativeName>
        <fullName evidence="7">tRNA pseudouridine 55 synthase</fullName>
    </alternativeName>
    <alternativeName>
        <fullName evidence="5">tRNA pseudouridylate synthase</fullName>
    </alternativeName>
    <alternativeName>
        <fullName evidence="6">tRNA-uridine isomerase</fullName>
    </alternativeName>
</protein>
<accession>A0A6G0X7D8</accession>
<dbReference type="FunFam" id="3.30.70.2510:FF:000001">
    <property type="entry name" value="tRNA pseudouridine synthase Pus10"/>
    <property type="match status" value="1"/>
</dbReference>
<evidence type="ECO:0000256" key="2">
    <source>
        <dbReference type="ARBA" id="ARBA00012787"/>
    </source>
</evidence>
<feature type="domain" description="Pus10 N-terminal eukaryotes" evidence="8">
    <location>
        <begin position="74"/>
        <end position="230"/>
    </location>
</feature>
<keyword evidence="11" id="KW-1185">Reference proteome</keyword>
<evidence type="ECO:0000256" key="4">
    <source>
        <dbReference type="ARBA" id="ARBA00023235"/>
    </source>
</evidence>
<dbReference type="GO" id="GO:0031119">
    <property type="term" value="P:tRNA pseudouridine synthesis"/>
    <property type="evidence" value="ECO:0007669"/>
    <property type="project" value="UniProtKB-ARBA"/>
</dbReference>
<evidence type="ECO:0000313" key="11">
    <source>
        <dbReference type="Proteomes" id="UP000481153"/>
    </source>
</evidence>
<dbReference type="PANTHER" id="PTHR21568:SF0">
    <property type="entry name" value="TRNA PSEUDOURIDINE SYNTHASE PUS10"/>
    <property type="match status" value="1"/>
</dbReference>
<feature type="domain" description="Pus10-like C-terminal" evidence="9">
    <location>
        <begin position="243"/>
        <end position="488"/>
    </location>
</feature>
<sequence length="491" mass="54700">MAASLVDAALLAAFPADSLSKLSELKHLGVCVRCIMRYSGITDHEAYCLDTTTLQATWEKFAQESSEPSQKEVCTCCLDVFEIALGNTGREKLVTMVRESGYLTSTFMIAIKLPSATLIRQHSLSHHLQHQGTPVDLKEVLKWCLTPILAEALGNATYVATSDMSVLLHFQHELSEQEAMQLPTIRDTIVQNKKRKLDIDAFGAVSRALQSLNSSFPSSLPCPPPKVSASSTLNCTIERAPIYLAGRYLKYERGLSQTPWVVEGERLGESSVEEAIGDIVLPHFHAKSFKFHTAGREDVDVRMLGNGRPFILELLGLNFPFISAIKRIRIDAKLATLPTEDFKRIQEEVNTKNDQRVEIREFTSTTKEMFAELQSGADSKKKTYCCVVWVADKLTPERVAILDSISDLEVAQKTPVRVLHRRTLLTRPKVIHNAKCQVLNDHYMLLRLTTSAGTYVKEFVHGDLGRTSPNVSSLLGCDADILQLDVENLIE</sequence>
<evidence type="ECO:0000256" key="3">
    <source>
        <dbReference type="ARBA" id="ARBA00022694"/>
    </source>
</evidence>
<dbReference type="InterPro" id="IPR048741">
    <property type="entry name" value="Pus10-like_C"/>
</dbReference>
<dbReference type="VEuPathDB" id="FungiDB:AeMF1_002884"/>
<evidence type="ECO:0000256" key="5">
    <source>
        <dbReference type="ARBA" id="ARBA00075270"/>
    </source>
</evidence>
<evidence type="ECO:0000259" key="8">
    <source>
        <dbReference type="Pfam" id="PF21237"/>
    </source>
</evidence>
<dbReference type="GO" id="GO:0003723">
    <property type="term" value="F:RNA binding"/>
    <property type="evidence" value="ECO:0007669"/>
    <property type="project" value="InterPro"/>
</dbReference>
<dbReference type="SUPFAM" id="SSF55120">
    <property type="entry name" value="Pseudouridine synthase"/>
    <property type="match status" value="1"/>
</dbReference>
<gene>
    <name evidence="10" type="ORF">Ae201684_007809</name>
</gene>
<dbReference type="Pfam" id="PF21238">
    <property type="entry name" value="Pus10_C"/>
    <property type="match status" value="1"/>
</dbReference>